<dbReference type="PANTHER" id="PTHR24198:SF165">
    <property type="entry name" value="ANKYRIN REPEAT-CONTAINING PROTEIN-RELATED"/>
    <property type="match status" value="1"/>
</dbReference>
<feature type="region of interest" description="Disordered" evidence="5">
    <location>
        <begin position="437"/>
        <end position="511"/>
    </location>
</feature>
<keyword evidence="2 3" id="KW-0040">ANK repeat</keyword>
<dbReference type="EMBL" id="LSYV01000012">
    <property type="protein sequence ID" value="KXZ51792.1"/>
    <property type="molecule type" value="Genomic_DNA"/>
</dbReference>
<feature type="compositionally biased region" description="Pro residues" evidence="5">
    <location>
        <begin position="274"/>
        <end position="283"/>
    </location>
</feature>
<dbReference type="SUPFAM" id="SSF48403">
    <property type="entry name" value="Ankyrin repeat"/>
    <property type="match status" value="1"/>
</dbReference>
<dbReference type="SMART" id="SM00248">
    <property type="entry name" value="ANK"/>
    <property type="match status" value="3"/>
</dbReference>
<evidence type="ECO:0000256" key="3">
    <source>
        <dbReference type="PROSITE-ProRule" id="PRU00023"/>
    </source>
</evidence>
<evidence type="ECO:0000256" key="1">
    <source>
        <dbReference type="ARBA" id="ARBA00022737"/>
    </source>
</evidence>
<evidence type="ECO:0000256" key="2">
    <source>
        <dbReference type="ARBA" id="ARBA00023043"/>
    </source>
</evidence>
<feature type="region of interest" description="Disordered" evidence="5">
    <location>
        <begin position="263"/>
        <end position="308"/>
    </location>
</feature>
<feature type="coiled-coil region" evidence="4">
    <location>
        <begin position="847"/>
        <end position="874"/>
    </location>
</feature>
<dbReference type="PANTHER" id="PTHR24198">
    <property type="entry name" value="ANKYRIN REPEAT AND PROTEIN KINASE DOMAIN-CONTAINING PROTEIN"/>
    <property type="match status" value="1"/>
</dbReference>
<feature type="compositionally biased region" description="Low complexity" evidence="5">
    <location>
        <begin position="477"/>
        <end position="486"/>
    </location>
</feature>
<dbReference type="PROSITE" id="PS50088">
    <property type="entry name" value="ANK_REPEAT"/>
    <property type="match status" value="1"/>
</dbReference>
<feature type="region of interest" description="Disordered" evidence="5">
    <location>
        <begin position="359"/>
        <end position="394"/>
    </location>
</feature>
<organism evidence="6 7">
    <name type="scientific">Gonium pectorale</name>
    <name type="common">Green alga</name>
    <dbReference type="NCBI Taxonomy" id="33097"/>
    <lineage>
        <taxon>Eukaryota</taxon>
        <taxon>Viridiplantae</taxon>
        <taxon>Chlorophyta</taxon>
        <taxon>core chlorophytes</taxon>
        <taxon>Chlorophyceae</taxon>
        <taxon>CS clade</taxon>
        <taxon>Chlamydomonadales</taxon>
        <taxon>Volvocaceae</taxon>
        <taxon>Gonium</taxon>
    </lineage>
</organism>
<feature type="compositionally biased region" description="Gly residues" evidence="5">
    <location>
        <begin position="366"/>
        <end position="378"/>
    </location>
</feature>
<evidence type="ECO:0000313" key="7">
    <source>
        <dbReference type="Proteomes" id="UP000075714"/>
    </source>
</evidence>
<feature type="region of interest" description="Disordered" evidence="5">
    <location>
        <begin position="49"/>
        <end position="104"/>
    </location>
</feature>
<name>A0A150GPX6_GONPE</name>
<dbReference type="OrthoDB" id="549361at2759"/>
<dbReference type="InterPro" id="IPR002110">
    <property type="entry name" value="Ankyrin_rpt"/>
</dbReference>
<keyword evidence="1" id="KW-0677">Repeat</keyword>
<feature type="compositionally biased region" description="Low complexity" evidence="5">
    <location>
        <begin position="449"/>
        <end position="459"/>
    </location>
</feature>
<dbReference type="AlphaFoldDB" id="A0A150GPX6"/>
<gene>
    <name evidence="6" type="ORF">GPECTOR_11g235</name>
</gene>
<evidence type="ECO:0000256" key="5">
    <source>
        <dbReference type="SAM" id="MobiDB-lite"/>
    </source>
</evidence>
<dbReference type="Gene3D" id="1.25.40.20">
    <property type="entry name" value="Ankyrin repeat-containing domain"/>
    <property type="match status" value="1"/>
</dbReference>
<dbReference type="Pfam" id="PF00023">
    <property type="entry name" value="Ank"/>
    <property type="match status" value="1"/>
</dbReference>
<sequence length="1040" mass="108045">MSSCVAPQAEEEAEDGAWDLASGRLDGPADAVTAELAKAEAAAITTAVTDGEDGPYIAAGGGAARGDRAGSDPSLADTERRSLPTTYRTEPDGTVVDDGADGGDAAELREGYVMAAAPGRMSSRVSGSGGAGVSPVEARNGFVAAAAPGRMSSRMSAASGGTAGGGMTAPPYGGSVPGSGGSMGRLRAGESTRLEPTLESFSVPAEPYGNDGGSGGRARAVAEAVEALAAEEARWPSFCRRPSVVEVRRWAKRGAAWFDDALPAAPSSDLGPDYAPPSLPLPPPEEDEAEEEARVAEEEAPETLPALDPDAILRRMLLSRLKDRRGRGKAAGASMPAAAAVVGGSGRVGSFLERSLSRRASASGANGSGGGGAVGGGRAMSESGVTAAAVAAPAADEWMDEVVRSAESALAAVTRGASVTDGAAAGGGSRAVRAVMRGRRRSQSPPSPSAAASPDGTGSARRRRPGPVAEGREDGGSSSSSSSSSSDDSDNEGFGPGDGGPPPATGEGKMESTLSDLKDAGIGLASMLVDKNIAINDPYYRKGTRYKGVPRYMDEDKVSIQPADGPTLLALADGLAGRLRGYPAPADEPLIRGADLRERNIKWYNLGLSPSEYPMKPGQWKAALRKAKAAAAAARLRAAVGPGGKVVVRSRKAWFGLPAMPSRPELKQTSALVYAVRLARPSCVAALLAASLQHLNLADGWGHTPVAYAAYMLARSTDRTDARLQQVYDMLLERLPQVNFTRLDSENGDAGHSLLCPLNLAVVTGDRARLAHLVLRCSGAVNCSWTALLDIPTYLNGTWEKVIARCDSRCPAIALAVLSKKLDMVKLLLDLGANPNVFGESRDVRLKAKLLREYEEEQERSRRLADEYEGILNKAQLGLMQKLARLKRAIAAIEIPGLTRPHPFVTPLHLAARTGQAEAAFLLLRRGALANGAGSVPYAKKSPLQEALMYARSNYVTTNPAAKRKNWMEVRPELEDLPPMSDAAAKKEADQRANAIMRAFVDPTMMALKAVALAGKCWRGEVSAAAGPGGGRGRGAGDGE</sequence>
<reference evidence="7" key="1">
    <citation type="journal article" date="2016" name="Nat. Commun.">
        <title>The Gonium pectorale genome demonstrates co-option of cell cycle regulation during the evolution of multicellularity.</title>
        <authorList>
            <person name="Hanschen E.R."/>
            <person name="Marriage T.N."/>
            <person name="Ferris P.J."/>
            <person name="Hamaji T."/>
            <person name="Toyoda A."/>
            <person name="Fujiyama A."/>
            <person name="Neme R."/>
            <person name="Noguchi H."/>
            <person name="Minakuchi Y."/>
            <person name="Suzuki M."/>
            <person name="Kawai-Toyooka H."/>
            <person name="Smith D.R."/>
            <person name="Sparks H."/>
            <person name="Anderson J."/>
            <person name="Bakaric R."/>
            <person name="Luria V."/>
            <person name="Karger A."/>
            <person name="Kirschner M.W."/>
            <person name="Durand P.M."/>
            <person name="Michod R.E."/>
            <person name="Nozaki H."/>
            <person name="Olson B.J."/>
        </authorList>
    </citation>
    <scope>NUCLEOTIDE SEQUENCE [LARGE SCALE GENOMIC DNA]</scope>
    <source>
        <strain evidence="7">NIES-2863</strain>
    </source>
</reference>
<dbReference type="InterPro" id="IPR036770">
    <property type="entry name" value="Ankyrin_rpt-contain_sf"/>
</dbReference>
<dbReference type="STRING" id="33097.A0A150GPX6"/>
<protein>
    <submittedName>
        <fullName evidence="6">Uncharacterized protein</fullName>
    </submittedName>
</protein>
<keyword evidence="4" id="KW-0175">Coiled coil</keyword>
<evidence type="ECO:0000313" key="6">
    <source>
        <dbReference type="EMBL" id="KXZ51792.1"/>
    </source>
</evidence>
<keyword evidence="7" id="KW-1185">Reference proteome</keyword>
<dbReference type="Proteomes" id="UP000075714">
    <property type="component" value="Unassembled WGS sequence"/>
</dbReference>
<dbReference type="PROSITE" id="PS50297">
    <property type="entry name" value="ANK_REP_REGION"/>
    <property type="match status" value="1"/>
</dbReference>
<comment type="caution">
    <text evidence="6">The sequence shown here is derived from an EMBL/GenBank/DDBJ whole genome shotgun (WGS) entry which is preliminary data.</text>
</comment>
<accession>A0A150GPX6</accession>
<proteinExistence type="predicted"/>
<feature type="repeat" description="ANK" evidence="3">
    <location>
        <begin position="906"/>
        <end position="935"/>
    </location>
</feature>
<evidence type="ECO:0000256" key="4">
    <source>
        <dbReference type="SAM" id="Coils"/>
    </source>
</evidence>
<feature type="region of interest" description="Disordered" evidence="5">
    <location>
        <begin position="1"/>
        <end position="24"/>
    </location>
</feature>